<accession>A0AAV4C742</accession>
<sequence>MYKETNASTGTVTRRHFSIQPPLHQQLHSLGQHTSSFKIVGQHINIPMSSNSTSANALSPESTLAAPQSSARTPAPPQWLTDTSATSTQVLQQSGTRHTAFTTSPVEL</sequence>
<evidence type="ECO:0000256" key="1">
    <source>
        <dbReference type="SAM" id="MobiDB-lite"/>
    </source>
</evidence>
<dbReference type="AlphaFoldDB" id="A0AAV4C742"/>
<evidence type="ECO:0000313" key="2">
    <source>
        <dbReference type="EMBL" id="GFO26889.1"/>
    </source>
</evidence>
<dbReference type="EMBL" id="BLXT01005873">
    <property type="protein sequence ID" value="GFO26889.1"/>
    <property type="molecule type" value="Genomic_DNA"/>
</dbReference>
<gene>
    <name evidence="2" type="ORF">PoB_005339400</name>
</gene>
<reference evidence="2 3" key="1">
    <citation type="journal article" date="2021" name="Elife">
        <title>Chloroplast acquisition without the gene transfer in kleptoplastic sea slugs, Plakobranchus ocellatus.</title>
        <authorList>
            <person name="Maeda T."/>
            <person name="Takahashi S."/>
            <person name="Yoshida T."/>
            <person name="Shimamura S."/>
            <person name="Takaki Y."/>
            <person name="Nagai Y."/>
            <person name="Toyoda A."/>
            <person name="Suzuki Y."/>
            <person name="Arimoto A."/>
            <person name="Ishii H."/>
            <person name="Satoh N."/>
            <person name="Nishiyama T."/>
            <person name="Hasebe M."/>
            <person name="Maruyama T."/>
            <person name="Minagawa J."/>
            <person name="Obokata J."/>
            <person name="Shigenobu S."/>
        </authorList>
    </citation>
    <scope>NUCLEOTIDE SEQUENCE [LARGE SCALE GENOMIC DNA]</scope>
</reference>
<feature type="compositionally biased region" description="Polar residues" evidence="1">
    <location>
        <begin position="80"/>
        <end position="108"/>
    </location>
</feature>
<dbReference type="Proteomes" id="UP000735302">
    <property type="component" value="Unassembled WGS sequence"/>
</dbReference>
<keyword evidence="3" id="KW-1185">Reference proteome</keyword>
<proteinExistence type="predicted"/>
<name>A0AAV4C742_9GAST</name>
<feature type="compositionally biased region" description="Polar residues" evidence="1">
    <location>
        <begin position="48"/>
        <end position="72"/>
    </location>
</feature>
<comment type="caution">
    <text evidence="2">The sequence shown here is derived from an EMBL/GenBank/DDBJ whole genome shotgun (WGS) entry which is preliminary data.</text>
</comment>
<protein>
    <submittedName>
        <fullName evidence="2">Uncharacterized protein</fullName>
    </submittedName>
</protein>
<feature type="region of interest" description="Disordered" evidence="1">
    <location>
        <begin position="48"/>
        <end position="108"/>
    </location>
</feature>
<organism evidence="2 3">
    <name type="scientific">Plakobranchus ocellatus</name>
    <dbReference type="NCBI Taxonomy" id="259542"/>
    <lineage>
        <taxon>Eukaryota</taxon>
        <taxon>Metazoa</taxon>
        <taxon>Spiralia</taxon>
        <taxon>Lophotrochozoa</taxon>
        <taxon>Mollusca</taxon>
        <taxon>Gastropoda</taxon>
        <taxon>Heterobranchia</taxon>
        <taxon>Euthyneura</taxon>
        <taxon>Panpulmonata</taxon>
        <taxon>Sacoglossa</taxon>
        <taxon>Placobranchoidea</taxon>
        <taxon>Plakobranchidae</taxon>
        <taxon>Plakobranchus</taxon>
    </lineage>
</organism>
<evidence type="ECO:0000313" key="3">
    <source>
        <dbReference type="Proteomes" id="UP000735302"/>
    </source>
</evidence>